<evidence type="ECO:0000313" key="4">
    <source>
        <dbReference type="EMBL" id="ACV68809.1"/>
    </source>
</evidence>
<dbReference type="NCBIfam" id="TIGR00377">
    <property type="entry name" value="ant_ant_sig"/>
    <property type="match status" value="1"/>
</dbReference>
<dbReference type="OrthoDB" id="9796076at2"/>
<dbReference type="eggNOG" id="COG1366">
    <property type="taxonomic scope" value="Bacteria"/>
</dbReference>
<dbReference type="InterPro" id="IPR002645">
    <property type="entry name" value="STAS_dom"/>
</dbReference>
<organism evidence="4 5">
    <name type="scientific">Desulfohalobium retbaense (strain ATCC 49708 / DSM 5692 / JCM 16813 / HR100)</name>
    <dbReference type="NCBI Taxonomy" id="485915"/>
    <lineage>
        <taxon>Bacteria</taxon>
        <taxon>Pseudomonadati</taxon>
        <taxon>Thermodesulfobacteriota</taxon>
        <taxon>Desulfovibrionia</taxon>
        <taxon>Desulfovibrionales</taxon>
        <taxon>Desulfohalobiaceae</taxon>
        <taxon>Desulfohalobium</taxon>
    </lineage>
</organism>
<feature type="domain" description="STAS" evidence="3">
    <location>
        <begin position="21"/>
        <end position="111"/>
    </location>
</feature>
<dbReference type="Proteomes" id="UP000001052">
    <property type="component" value="Chromosome"/>
</dbReference>
<name>C8X312_DESRD</name>
<dbReference type="KEGG" id="drt:Dret_1523"/>
<reference evidence="4 5" key="2">
    <citation type="journal article" date="2010" name="Stand. Genomic Sci.">
        <title>Complete genome sequence of Desulfohalobium retbaense type strain (HR(100)).</title>
        <authorList>
            <person name="Spring S."/>
            <person name="Nolan M."/>
            <person name="Lapidus A."/>
            <person name="Glavina Del Rio T."/>
            <person name="Copeland A."/>
            <person name="Tice H."/>
            <person name="Cheng J.F."/>
            <person name="Lucas S."/>
            <person name="Land M."/>
            <person name="Chen F."/>
            <person name="Bruce D."/>
            <person name="Goodwin L."/>
            <person name="Pitluck S."/>
            <person name="Ivanova N."/>
            <person name="Mavromatis K."/>
            <person name="Mikhailova N."/>
            <person name="Pati A."/>
            <person name="Chen A."/>
            <person name="Palaniappan K."/>
            <person name="Hauser L."/>
            <person name="Chang Y.J."/>
            <person name="Jeffries C.D."/>
            <person name="Munk C."/>
            <person name="Kiss H."/>
            <person name="Chain P."/>
            <person name="Han C."/>
            <person name="Brettin T."/>
            <person name="Detter J.C."/>
            <person name="Schuler E."/>
            <person name="Goker M."/>
            <person name="Rohde M."/>
            <person name="Bristow J."/>
            <person name="Eisen J.A."/>
            <person name="Markowitz V."/>
            <person name="Hugenholtz P."/>
            <person name="Kyrpides N.C."/>
            <person name="Klenk H.P."/>
        </authorList>
    </citation>
    <scope>NUCLEOTIDE SEQUENCE [LARGE SCALE GENOMIC DNA]</scope>
    <source>
        <strain evidence="4 5">DSM 5692</strain>
    </source>
</reference>
<accession>C8X312</accession>
<protein>
    <recommendedName>
        <fullName evidence="2">Anti-sigma factor antagonist</fullName>
    </recommendedName>
</protein>
<dbReference type="SUPFAM" id="SSF52091">
    <property type="entry name" value="SpoIIaa-like"/>
    <property type="match status" value="1"/>
</dbReference>
<evidence type="ECO:0000259" key="3">
    <source>
        <dbReference type="PROSITE" id="PS50801"/>
    </source>
</evidence>
<dbReference type="PROSITE" id="PS50801">
    <property type="entry name" value="STAS"/>
    <property type="match status" value="1"/>
</dbReference>
<dbReference type="InterPro" id="IPR003658">
    <property type="entry name" value="Anti-sigma_ant"/>
</dbReference>
<dbReference type="HOGENOM" id="CLU_115403_6_2_7"/>
<evidence type="ECO:0000313" key="5">
    <source>
        <dbReference type="Proteomes" id="UP000001052"/>
    </source>
</evidence>
<dbReference type="InterPro" id="IPR036513">
    <property type="entry name" value="STAS_dom_sf"/>
</dbReference>
<dbReference type="EMBL" id="CP001734">
    <property type="protein sequence ID" value="ACV68809.1"/>
    <property type="molecule type" value="Genomic_DNA"/>
</dbReference>
<dbReference type="STRING" id="485915.Dret_1523"/>
<dbReference type="CDD" id="cd07043">
    <property type="entry name" value="STAS_anti-anti-sigma_factors"/>
    <property type="match status" value="1"/>
</dbReference>
<sequence>MDIQETQHNAVTILSPQVHRIEASNAQTFKNTLIDVISRGSTKIVLDLHHVDFMDSSGLAALLAILKRLGQNGRIALFGVSANVRKLFAITRLDNGIFAIADTEEEAIQLLENASGAHE</sequence>
<comment type="similarity">
    <text evidence="1 2">Belongs to the anti-sigma-factor antagonist family.</text>
</comment>
<reference evidence="5" key="1">
    <citation type="submission" date="2009-09" db="EMBL/GenBank/DDBJ databases">
        <title>The complete chromosome of Desulfohalobium retbaense DSM 5692.</title>
        <authorList>
            <consortium name="US DOE Joint Genome Institute (JGI-PGF)"/>
            <person name="Lucas S."/>
            <person name="Copeland A."/>
            <person name="Lapidus A."/>
            <person name="Glavina del Rio T."/>
            <person name="Dalin E."/>
            <person name="Tice H."/>
            <person name="Bruce D."/>
            <person name="Goodwin L."/>
            <person name="Pitluck S."/>
            <person name="Kyrpides N."/>
            <person name="Mavromatis K."/>
            <person name="Ivanova N."/>
            <person name="Mikhailova N."/>
            <person name="Munk A.C."/>
            <person name="Brettin T."/>
            <person name="Detter J.C."/>
            <person name="Han C."/>
            <person name="Tapia R."/>
            <person name="Larimer F."/>
            <person name="Land M."/>
            <person name="Hauser L."/>
            <person name="Markowitz V."/>
            <person name="Cheng J.-F."/>
            <person name="Hugenholtz P."/>
            <person name="Woyke T."/>
            <person name="Wu D."/>
            <person name="Spring S."/>
            <person name="Klenk H.-P."/>
            <person name="Eisen J.A."/>
        </authorList>
    </citation>
    <scope>NUCLEOTIDE SEQUENCE [LARGE SCALE GENOMIC DNA]</scope>
    <source>
        <strain evidence="5">DSM 5692</strain>
    </source>
</reference>
<dbReference type="GO" id="GO:0043856">
    <property type="term" value="F:anti-sigma factor antagonist activity"/>
    <property type="evidence" value="ECO:0007669"/>
    <property type="project" value="InterPro"/>
</dbReference>
<dbReference type="PANTHER" id="PTHR33495">
    <property type="entry name" value="ANTI-SIGMA FACTOR ANTAGONIST TM_1081-RELATED-RELATED"/>
    <property type="match status" value="1"/>
</dbReference>
<dbReference type="Gene3D" id="3.30.750.24">
    <property type="entry name" value="STAS domain"/>
    <property type="match status" value="1"/>
</dbReference>
<dbReference type="Pfam" id="PF01740">
    <property type="entry name" value="STAS"/>
    <property type="match status" value="1"/>
</dbReference>
<dbReference type="AlphaFoldDB" id="C8X312"/>
<evidence type="ECO:0000256" key="2">
    <source>
        <dbReference type="RuleBase" id="RU003749"/>
    </source>
</evidence>
<proteinExistence type="inferred from homology"/>
<dbReference type="RefSeq" id="WP_015751954.1">
    <property type="nucleotide sequence ID" value="NC_013223.1"/>
</dbReference>
<keyword evidence="5" id="KW-1185">Reference proteome</keyword>
<gene>
    <name evidence="4" type="ordered locus">Dret_1523</name>
</gene>
<evidence type="ECO:0000256" key="1">
    <source>
        <dbReference type="ARBA" id="ARBA00009013"/>
    </source>
</evidence>